<keyword evidence="4" id="KW-1003">Cell membrane</keyword>
<sequence>MALFALWHWEFSRGERDARQHAATRLHFYASTLNAELSRFQWLPGLLARQPRVRAAFDETASTPQASDDSRNRNSLDWHLQRVAQESGAAAIFLTDSQGLTLAASNFDEEGSFVGHRYAYRPYFIDAIAGGRGEFFAVGNTTGRPGYFVSAPVMGPDDQPLGVLVVKVSLEALEDTWRQAGETVLLADANRIVLLAARRSWKYRALAALTPVAMTNIRAQQQFRGAPLSPLARSLEDGSLVLGAGDAVSLSSAAVGQRYLDESLASGPLKWQLHFLMPMRPLYAQARNAVLVGLAALFSLGLLALWMRERQARLRLIRREASVMREINERLEVRVAERSRELEATRDELVQTGKLAALGTMAAGIAHELNQPLVGIRTYAASGSKLLARGAARPEKASRTAVMAGSNFTRIGELAERLGDMIRQLRVFVRPASQQPPAPLALTPRVDFVLELLEERLSRLGITVEREGLIDTLEVIGEQVRLEQLLTNLIRNALDALDGQQAEGATGEAPRLRLRWQAWPHVTCLEGQAGGCLRIEDNGPGIDPQLRATLFDPFITTRGIGEGMGMGLFLSYGMARDLGGALRLADDAASSPLSLGGAVFELWLLTPDLASRNQARRDDVDQISSQAPQA</sequence>
<dbReference type="SMART" id="SM00387">
    <property type="entry name" value="HATPase_c"/>
    <property type="match status" value="1"/>
</dbReference>
<evidence type="ECO:0000313" key="17">
    <source>
        <dbReference type="Proteomes" id="UP000319941"/>
    </source>
</evidence>
<name>A0A558HV36_9GAMM</name>
<dbReference type="Gene3D" id="6.10.250.3020">
    <property type="match status" value="1"/>
</dbReference>
<reference evidence="16 17" key="1">
    <citation type="submission" date="2019-07" db="EMBL/GenBank/DDBJ databases">
        <title>Diversity of Bacteria from Kongsfjorden, Arctic.</title>
        <authorList>
            <person name="Yu Y."/>
        </authorList>
    </citation>
    <scope>NUCLEOTIDE SEQUENCE [LARGE SCALE GENOMIC DNA]</scope>
    <source>
        <strain evidence="16 17">SM1923</strain>
    </source>
</reference>
<comment type="catalytic activity">
    <reaction evidence="1">
        <text>ATP + protein L-histidine = ADP + protein N-phospho-L-histidine.</text>
        <dbReference type="EC" id="2.7.13.3"/>
    </reaction>
</comment>
<dbReference type="Pfam" id="PF02518">
    <property type="entry name" value="HATPase_c"/>
    <property type="match status" value="1"/>
</dbReference>
<dbReference type="CDD" id="cd00082">
    <property type="entry name" value="HisKA"/>
    <property type="match status" value="1"/>
</dbReference>
<keyword evidence="10" id="KW-0067">ATP-binding</keyword>
<feature type="transmembrane region" description="Helical" evidence="14">
    <location>
        <begin position="289"/>
        <end position="307"/>
    </location>
</feature>
<dbReference type="CDD" id="cd12914">
    <property type="entry name" value="PDC1_DGC_like"/>
    <property type="match status" value="1"/>
</dbReference>
<dbReference type="SUPFAM" id="SSF55874">
    <property type="entry name" value="ATPase domain of HSP90 chaperone/DNA topoisomerase II/histidine kinase"/>
    <property type="match status" value="1"/>
</dbReference>
<evidence type="ECO:0000256" key="1">
    <source>
        <dbReference type="ARBA" id="ARBA00000085"/>
    </source>
</evidence>
<dbReference type="InterPro" id="IPR033479">
    <property type="entry name" value="dCache_1"/>
</dbReference>
<dbReference type="InterPro" id="IPR017055">
    <property type="entry name" value="Sig_transdc_His_kinase_DctB"/>
</dbReference>
<dbReference type="PRINTS" id="PR00344">
    <property type="entry name" value="BCTRLSENSOR"/>
</dbReference>
<organism evidence="16 17">
    <name type="scientific">Cobetia crustatorum</name>
    <dbReference type="NCBI Taxonomy" id="553385"/>
    <lineage>
        <taxon>Bacteria</taxon>
        <taxon>Pseudomonadati</taxon>
        <taxon>Pseudomonadota</taxon>
        <taxon>Gammaproteobacteria</taxon>
        <taxon>Oceanospirillales</taxon>
        <taxon>Halomonadaceae</taxon>
        <taxon>Cobetia</taxon>
    </lineage>
</organism>
<keyword evidence="11 14" id="KW-1133">Transmembrane helix</keyword>
<dbReference type="Pfam" id="PF02743">
    <property type="entry name" value="dCache_1"/>
    <property type="match status" value="1"/>
</dbReference>
<comment type="caution">
    <text evidence="16">The sequence shown here is derived from an EMBL/GenBank/DDBJ whole genome shotgun (WGS) entry which is preliminary data.</text>
</comment>
<evidence type="ECO:0000256" key="12">
    <source>
        <dbReference type="ARBA" id="ARBA00023012"/>
    </source>
</evidence>
<keyword evidence="13 14" id="KW-0472">Membrane</keyword>
<keyword evidence="6" id="KW-0808">Transferase</keyword>
<dbReference type="STRING" id="553385.GCA_000591415_03154"/>
<dbReference type="Gene3D" id="1.10.287.130">
    <property type="match status" value="1"/>
</dbReference>
<evidence type="ECO:0000256" key="10">
    <source>
        <dbReference type="ARBA" id="ARBA00022840"/>
    </source>
</evidence>
<evidence type="ECO:0000256" key="9">
    <source>
        <dbReference type="ARBA" id="ARBA00022777"/>
    </source>
</evidence>
<evidence type="ECO:0000256" key="7">
    <source>
        <dbReference type="ARBA" id="ARBA00022692"/>
    </source>
</evidence>
<dbReference type="InterPro" id="IPR003661">
    <property type="entry name" value="HisK_dim/P_dom"/>
</dbReference>
<keyword evidence="5" id="KW-0597">Phosphoprotein</keyword>
<protein>
    <recommendedName>
        <fullName evidence="3">histidine kinase</fullName>
        <ecNumber evidence="3">2.7.13.3</ecNumber>
    </recommendedName>
</protein>
<dbReference type="Gene3D" id="3.30.450.20">
    <property type="entry name" value="PAS domain"/>
    <property type="match status" value="2"/>
</dbReference>
<dbReference type="InterPro" id="IPR004358">
    <property type="entry name" value="Sig_transdc_His_kin-like_C"/>
</dbReference>
<dbReference type="OrthoDB" id="1931120at2"/>
<dbReference type="EC" id="2.7.13.3" evidence="3"/>
<dbReference type="GO" id="GO:0000155">
    <property type="term" value="F:phosphorelay sensor kinase activity"/>
    <property type="evidence" value="ECO:0007669"/>
    <property type="project" value="InterPro"/>
</dbReference>
<dbReference type="Proteomes" id="UP000319941">
    <property type="component" value="Unassembled WGS sequence"/>
</dbReference>
<keyword evidence="12" id="KW-0902">Two-component regulatory system</keyword>
<evidence type="ECO:0000256" key="5">
    <source>
        <dbReference type="ARBA" id="ARBA00022553"/>
    </source>
</evidence>
<evidence type="ECO:0000256" key="8">
    <source>
        <dbReference type="ARBA" id="ARBA00022741"/>
    </source>
</evidence>
<evidence type="ECO:0000259" key="15">
    <source>
        <dbReference type="PROSITE" id="PS50109"/>
    </source>
</evidence>
<dbReference type="PANTHER" id="PTHR43065">
    <property type="entry name" value="SENSOR HISTIDINE KINASE"/>
    <property type="match status" value="1"/>
</dbReference>
<dbReference type="InterPro" id="IPR036890">
    <property type="entry name" value="HATPase_C_sf"/>
</dbReference>
<proteinExistence type="predicted"/>
<dbReference type="InterPro" id="IPR005467">
    <property type="entry name" value="His_kinase_dom"/>
</dbReference>
<dbReference type="PROSITE" id="PS50109">
    <property type="entry name" value="HIS_KIN"/>
    <property type="match status" value="1"/>
</dbReference>
<dbReference type="PIRSF" id="PIRSF036431">
    <property type="entry name" value="STHK_DctB"/>
    <property type="match status" value="1"/>
</dbReference>
<dbReference type="InterPro" id="IPR003594">
    <property type="entry name" value="HATPase_dom"/>
</dbReference>
<dbReference type="SUPFAM" id="SSF47384">
    <property type="entry name" value="Homodimeric domain of signal transducing histidine kinase"/>
    <property type="match status" value="1"/>
</dbReference>
<dbReference type="GO" id="GO:0005524">
    <property type="term" value="F:ATP binding"/>
    <property type="evidence" value="ECO:0007669"/>
    <property type="project" value="UniProtKB-KW"/>
</dbReference>
<keyword evidence="9 16" id="KW-0418">Kinase</keyword>
<dbReference type="EMBL" id="VNFH01000002">
    <property type="protein sequence ID" value="TVU72979.1"/>
    <property type="molecule type" value="Genomic_DNA"/>
</dbReference>
<feature type="domain" description="Histidine kinase" evidence="15">
    <location>
        <begin position="364"/>
        <end position="608"/>
    </location>
</feature>
<evidence type="ECO:0000256" key="2">
    <source>
        <dbReference type="ARBA" id="ARBA00004651"/>
    </source>
</evidence>
<dbReference type="PANTHER" id="PTHR43065:SF46">
    <property type="entry name" value="C4-DICARBOXYLATE TRANSPORT SENSOR PROTEIN DCTB"/>
    <property type="match status" value="1"/>
</dbReference>
<gene>
    <name evidence="16" type="ORF">FQP86_04365</name>
</gene>
<dbReference type="SUPFAM" id="SSF103190">
    <property type="entry name" value="Sensory domain-like"/>
    <property type="match status" value="1"/>
</dbReference>
<keyword evidence="7 14" id="KW-0812">Transmembrane</keyword>
<dbReference type="AlphaFoldDB" id="A0A558HV36"/>
<accession>A0A558HV36</accession>
<dbReference type="SMART" id="SM00388">
    <property type="entry name" value="HisKA"/>
    <property type="match status" value="1"/>
</dbReference>
<evidence type="ECO:0000256" key="3">
    <source>
        <dbReference type="ARBA" id="ARBA00012438"/>
    </source>
</evidence>
<keyword evidence="17" id="KW-1185">Reference proteome</keyword>
<evidence type="ECO:0000313" key="16">
    <source>
        <dbReference type="EMBL" id="TVU72979.1"/>
    </source>
</evidence>
<dbReference type="Gene3D" id="3.30.565.10">
    <property type="entry name" value="Histidine kinase-like ATPase, C-terminal domain"/>
    <property type="match status" value="1"/>
</dbReference>
<keyword evidence="8" id="KW-0547">Nucleotide-binding</keyword>
<evidence type="ECO:0000256" key="11">
    <source>
        <dbReference type="ARBA" id="ARBA00022989"/>
    </source>
</evidence>
<evidence type="ECO:0000256" key="13">
    <source>
        <dbReference type="ARBA" id="ARBA00023136"/>
    </source>
</evidence>
<comment type="subcellular location">
    <subcellularLocation>
        <location evidence="2">Cell membrane</location>
        <topology evidence="2">Multi-pass membrane protein</topology>
    </subcellularLocation>
</comment>
<evidence type="ECO:0000256" key="4">
    <source>
        <dbReference type="ARBA" id="ARBA00022475"/>
    </source>
</evidence>
<dbReference type="GO" id="GO:0005886">
    <property type="term" value="C:plasma membrane"/>
    <property type="evidence" value="ECO:0007669"/>
    <property type="project" value="UniProtKB-SubCell"/>
</dbReference>
<dbReference type="InterPro" id="IPR029151">
    <property type="entry name" value="Sensor-like_sf"/>
</dbReference>
<evidence type="ECO:0000256" key="6">
    <source>
        <dbReference type="ARBA" id="ARBA00022679"/>
    </source>
</evidence>
<evidence type="ECO:0000256" key="14">
    <source>
        <dbReference type="SAM" id="Phobius"/>
    </source>
</evidence>
<dbReference type="InterPro" id="IPR036097">
    <property type="entry name" value="HisK_dim/P_sf"/>
</dbReference>